<dbReference type="InterPro" id="IPR011042">
    <property type="entry name" value="6-blade_b-propeller_TolB-like"/>
</dbReference>
<evidence type="ECO:0000313" key="1">
    <source>
        <dbReference type="EMBL" id="QNF34644.1"/>
    </source>
</evidence>
<dbReference type="SUPFAM" id="SSF63829">
    <property type="entry name" value="Calcium-dependent phosphotriesterase"/>
    <property type="match status" value="1"/>
</dbReference>
<dbReference type="NCBIfam" id="NF033206">
    <property type="entry name" value="ScyE_fam"/>
    <property type="match status" value="1"/>
</dbReference>
<keyword evidence="2" id="KW-1185">Reference proteome</keyword>
<dbReference type="AlphaFoldDB" id="A0A7G7GBW0"/>
<sequence>MRRKLTYLLSFALLVGTSGCDEFYEIVDEIKPKPPKSKNVITGLHAPIGIEADNKDQLWITESGTGKSLEGINDGQVSLITPDGQVYPVVQGFTSFVNDGAVVGLNNLLLRNGVLWILHGIEGRLYKLDITTFKPGDTPYHASDLKYEDLGTFIKNYEFTEDTNESNIYNLTIGPEGDFYIVDAAANAIIRREAETGKLSMFAFVPAVPYAGGELPGAQSVPTGITFDGDKFLVSTFTGFPFPQKQAPIYEFDLQGNVSVYQTGFTSATDIVLGTDRHPIVVEYSAFNNQTFTFTPNAGSLVFSSRQKNVPVLTNLNFPTSIERSGLKTYYIVYNTDGKIQKVNF</sequence>
<dbReference type="RefSeq" id="WP_185271139.1">
    <property type="nucleotide sequence ID" value="NZ_CP055156.1"/>
</dbReference>
<dbReference type="Gene3D" id="2.120.10.30">
    <property type="entry name" value="TolB, C-terminal domain"/>
    <property type="match status" value="1"/>
</dbReference>
<dbReference type="Proteomes" id="UP000515237">
    <property type="component" value="Chromosome"/>
</dbReference>
<dbReference type="PROSITE" id="PS51257">
    <property type="entry name" value="PROKAR_LIPOPROTEIN"/>
    <property type="match status" value="1"/>
</dbReference>
<dbReference type="KEGG" id="aswu:HUW51_18630"/>
<gene>
    <name evidence="1" type="ORF">HUW51_18630</name>
</gene>
<dbReference type="EMBL" id="CP055156">
    <property type="protein sequence ID" value="QNF34644.1"/>
    <property type="molecule type" value="Genomic_DNA"/>
</dbReference>
<organism evidence="1 2">
    <name type="scientific">Adhaeribacter swui</name>
    <dbReference type="NCBI Taxonomy" id="2086471"/>
    <lineage>
        <taxon>Bacteria</taxon>
        <taxon>Pseudomonadati</taxon>
        <taxon>Bacteroidota</taxon>
        <taxon>Cytophagia</taxon>
        <taxon>Cytophagales</taxon>
        <taxon>Hymenobacteraceae</taxon>
        <taxon>Adhaeribacter</taxon>
    </lineage>
</organism>
<protein>
    <submittedName>
        <fullName evidence="1">ScyD/ScyE family protein</fullName>
    </submittedName>
</protein>
<dbReference type="InterPro" id="IPR048031">
    <property type="entry name" value="ScyD/ScyE-like"/>
</dbReference>
<reference evidence="1 2" key="1">
    <citation type="journal article" date="2018" name="Int. J. Syst. Evol. Microbiol.">
        <title>Adhaeribacter swui sp. nov., isolated from wet mud.</title>
        <authorList>
            <person name="Kim D.U."/>
            <person name="Kim K.W."/>
            <person name="Kang M.S."/>
            <person name="Kim J.Y."/>
            <person name="Jang J.H."/>
            <person name="Kim M.K."/>
        </authorList>
    </citation>
    <scope>NUCLEOTIDE SEQUENCE [LARGE SCALE GENOMIC DNA]</scope>
    <source>
        <strain evidence="1 2">KCTC 52873</strain>
    </source>
</reference>
<evidence type="ECO:0000313" key="2">
    <source>
        <dbReference type="Proteomes" id="UP000515237"/>
    </source>
</evidence>
<name>A0A7G7GBW0_9BACT</name>
<proteinExistence type="predicted"/>
<accession>A0A7G7GBW0</accession>